<comment type="caution">
    <text evidence="3">The sequence shown here is derived from an EMBL/GenBank/DDBJ whole genome shotgun (WGS) entry which is preliminary data.</text>
</comment>
<sequence length="90" mass="10604">MTWRENFNSEGFAFRLLLLLFSGTGLSSSTYRGARRWSLWSATTTQHRLLDESLETKDEVGNIRAMRERAPCQERRRGRSPRRLVTRERS</sequence>
<feature type="transmembrane region" description="Helical" evidence="2">
    <location>
        <begin position="12"/>
        <end position="31"/>
    </location>
</feature>
<evidence type="ECO:0000256" key="2">
    <source>
        <dbReference type="SAM" id="Phobius"/>
    </source>
</evidence>
<evidence type="ECO:0000313" key="3">
    <source>
        <dbReference type="EMBL" id="KAL0427956.1"/>
    </source>
</evidence>
<evidence type="ECO:0000256" key="1">
    <source>
        <dbReference type="SAM" id="MobiDB-lite"/>
    </source>
</evidence>
<organism evidence="3">
    <name type="scientific">Sesamum latifolium</name>
    <dbReference type="NCBI Taxonomy" id="2727402"/>
    <lineage>
        <taxon>Eukaryota</taxon>
        <taxon>Viridiplantae</taxon>
        <taxon>Streptophyta</taxon>
        <taxon>Embryophyta</taxon>
        <taxon>Tracheophyta</taxon>
        <taxon>Spermatophyta</taxon>
        <taxon>Magnoliopsida</taxon>
        <taxon>eudicotyledons</taxon>
        <taxon>Gunneridae</taxon>
        <taxon>Pentapetalae</taxon>
        <taxon>asterids</taxon>
        <taxon>lamiids</taxon>
        <taxon>Lamiales</taxon>
        <taxon>Pedaliaceae</taxon>
        <taxon>Sesamum</taxon>
    </lineage>
</organism>
<feature type="region of interest" description="Disordered" evidence="1">
    <location>
        <begin position="61"/>
        <end position="90"/>
    </location>
</feature>
<keyword evidence="2" id="KW-0812">Transmembrane</keyword>
<dbReference type="AlphaFoldDB" id="A0AAW2VFB5"/>
<dbReference type="EMBL" id="JACGWN010000010">
    <property type="protein sequence ID" value="KAL0427956.1"/>
    <property type="molecule type" value="Genomic_DNA"/>
</dbReference>
<keyword evidence="2" id="KW-1133">Transmembrane helix</keyword>
<reference evidence="3" key="2">
    <citation type="journal article" date="2024" name="Plant">
        <title>Genomic evolution and insights into agronomic trait innovations of Sesamum species.</title>
        <authorList>
            <person name="Miao H."/>
            <person name="Wang L."/>
            <person name="Qu L."/>
            <person name="Liu H."/>
            <person name="Sun Y."/>
            <person name="Le M."/>
            <person name="Wang Q."/>
            <person name="Wei S."/>
            <person name="Zheng Y."/>
            <person name="Lin W."/>
            <person name="Duan Y."/>
            <person name="Cao H."/>
            <person name="Xiong S."/>
            <person name="Wang X."/>
            <person name="Wei L."/>
            <person name="Li C."/>
            <person name="Ma Q."/>
            <person name="Ju M."/>
            <person name="Zhao R."/>
            <person name="Li G."/>
            <person name="Mu C."/>
            <person name="Tian Q."/>
            <person name="Mei H."/>
            <person name="Zhang T."/>
            <person name="Gao T."/>
            <person name="Zhang H."/>
        </authorList>
    </citation>
    <scope>NUCLEOTIDE SEQUENCE</scope>
    <source>
        <strain evidence="3">KEN1</strain>
    </source>
</reference>
<keyword evidence="2" id="KW-0472">Membrane</keyword>
<gene>
    <name evidence="3" type="ORF">Slati_2970400</name>
</gene>
<evidence type="ECO:0008006" key="4">
    <source>
        <dbReference type="Google" id="ProtNLM"/>
    </source>
</evidence>
<protein>
    <recommendedName>
        <fullName evidence="4">Secreted protein</fullName>
    </recommendedName>
</protein>
<name>A0AAW2VFB5_9LAMI</name>
<feature type="compositionally biased region" description="Basic and acidic residues" evidence="1">
    <location>
        <begin position="61"/>
        <end position="75"/>
    </location>
</feature>
<accession>A0AAW2VFB5</accession>
<proteinExistence type="predicted"/>
<reference evidence="3" key="1">
    <citation type="submission" date="2020-06" db="EMBL/GenBank/DDBJ databases">
        <authorList>
            <person name="Li T."/>
            <person name="Hu X."/>
            <person name="Zhang T."/>
            <person name="Song X."/>
            <person name="Zhang H."/>
            <person name="Dai N."/>
            <person name="Sheng W."/>
            <person name="Hou X."/>
            <person name="Wei L."/>
        </authorList>
    </citation>
    <scope>NUCLEOTIDE SEQUENCE</scope>
    <source>
        <strain evidence="3">KEN1</strain>
        <tissue evidence="3">Leaf</tissue>
    </source>
</reference>